<keyword evidence="1" id="KW-0812">Transmembrane</keyword>
<protein>
    <recommendedName>
        <fullName evidence="6">Histidine kinase</fullName>
    </recommendedName>
</protein>
<dbReference type="PANTHER" id="PTHR34220:SF7">
    <property type="entry name" value="SENSOR HISTIDINE KINASE YPDA"/>
    <property type="match status" value="1"/>
</dbReference>
<evidence type="ECO:0000259" key="3">
    <source>
        <dbReference type="Pfam" id="PF07495"/>
    </source>
</evidence>
<dbReference type="InterPro" id="IPR011110">
    <property type="entry name" value="Reg_prop"/>
</dbReference>
<evidence type="ECO:0000256" key="1">
    <source>
        <dbReference type="SAM" id="Phobius"/>
    </source>
</evidence>
<evidence type="ECO:0000259" key="2">
    <source>
        <dbReference type="Pfam" id="PF06580"/>
    </source>
</evidence>
<feature type="domain" description="Signal transduction histidine kinase internal region" evidence="2">
    <location>
        <begin position="832"/>
        <end position="909"/>
    </location>
</feature>
<dbReference type="SUPFAM" id="SSF63829">
    <property type="entry name" value="Calcium-dependent phosphotriesterase"/>
    <property type="match status" value="1"/>
</dbReference>
<gene>
    <name evidence="4" type="ORF">GBK04_28710</name>
</gene>
<dbReference type="GO" id="GO:0000155">
    <property type="term" value="F:phosphorelay sensor kinase activity"/>
    <property type="evidence" value="ECO:0007669"/>
    <property type="project" value="InterPro"/>
</dbReference>
<dbReference type="PANTHER" id="PTHR34220">
    <property type="entry name" value="SENSOR HISTIDINE KINASE YPDA"/>
    <property type="match status" value="1"/>
</dbReference>
<evidence type="ECO:0000313" key="5">
    <source>
        <dbReference type="Proteomes" id="UP000479293"/>
    </source>
</evidence>
<evidence type="ECO:0000313" key="4">
    <source>
        <dbReference type="EMBL" id="MPR37210.1"/>
    </source>
</evidence>
<proteinExistence type="predicted"/>
<dbReference type="Pfam" id="PF06580">
    <property type="entry name" value="His_kinase"/>
    <property type="match status" value="1"/>
</dbReference>
<evidence type="ECO:0008006" key="6">
    <source>
        <dbReference type="Google" id="ProtNLM"/>
    </source>
</evidence>
<dbReference type="InterPro" id="IPR015943">
    <property type="entry name" value="WD40/YVTN_repeat-like_dom_sf"/>
</dbReference>
<dbReference type="Pfam" id="PF07494">
    <property type="entry name" value="Reg_prop"/>
    <property type="match status" value="2"/>
</dbReference>
<dbReference type="Pfam" id="PF07495">
    <property type="entry name" value="Y_Y_Y"/>
    <property type="match status" value="1"/>
</dbReference>
<accession>A0A7C9FG20</accession>
<dbReference type="RefSeq" id="WP_152766518.1">
    <property type="nucleotide sequence ID" value="NZ_WHLY01000004.1"/>
</dbReference>
<organism evidence="4 5">
    <name type="scientific">Salmonirosea aquatica</name>
    <dbReference type="NCBI Taxonomy" id="2654236"/>
    <lineage>
        <taxon>Bacteria</taxon>
        <taxon>Pseudomonadati</taxon>
        <taxon>Bacteroidota</taxon>
        <taxon>Cytophagia</taxon>
        <taxon>Cytophagales</taxon>
        <taxon>Spirosomataceae</taxon>
        <taxon>Salmonirosea</taxon>
    </lineage>
</organism>
<dbReference type="GO" id="GO:0016020">
    <property type="term" value="C:membrane"/>
    <property type="evidence" value="ECO:0007669"/>
    <property type="project" value="InterPro"/>
</dbReference>
<dbReference type="Gene3D" id="2.130.10.10">
    <property type="entry name" value="YVTN repeat-like/Quinoprotein amine dehydrogenase"/>
    <property type="match status" value="3"/>
</dbReference>
<dbReference type="SUPFAM" id="SSF101898">
    <property type="entry name" value="NHL repeat"/>
    <property type="match status" value="1"/>
</dbReference>
<keyword evidence="5" id="KW-1185">Reference proteome</keyword>
<keyword evidence="1" id="KW-1133">Transmembrane helix</keyword>
<dbReference type="InterPro" id="IPR013783">
    <property type="entry name" value="Ig-like_fold"/>
</dbReference>
<dbReference type="InterPro" id="IPR011123">
    <property type="entry name" value="Y_Y_Y"/>
</dbReference>
<dbReference type="Gene3D" id="2.60.40.10">
    <property type="entry name" value="Immunoglobulins"/>
    <property type="match status" value="1"/>
</dbReference>
<dbReference type="InterPro" id="IPR010559">
    <property type="entry name" value="Sig_transdc_His_kin_internal"/>
</dbReference>
<comment type="caution">
    <text evidence="4">The sequence shown here is derived from an EMBL/GenBank/DDBJ whole genome shotgun (WGS) entry which is preliminary data.</text>
</comment>
<dbReference type="EMBL" id="WHLY01000004">
    <property type="protein sequence ID" value="MPR37210.1"/>
    <property type="molecule type" value="Genomic_DNA"/>
</dbReference>
<name>A0A7C9FG20_9BACT</name>
<dbReference type="AlphaFoldDB" id="A0A7C9FG20"/>
<feature type="transmembrane region" description="Helical" evidence="1">
    <location>
        <begin position="787"/>
        <end position="804"/>
    </location>
</feature>
<dbReference type="Proteomes" id="UP000479293">
    <property type="component" value="Unassembled WGS sequence"/>
</dbReference>
<reference evidence="4 5" key="1">
    <citation type="submission" date="2019-10" db="EMBL/GenBank/DDBJ databases">
        <title>Draft Genome Sequence of Cytophagaceae sp. SJW1-29.</title>
        <authorList>
            <person name="Choi A."/>
        </authorList>
    </citation>
    <scope>NUCLEOTIDE SEQUENCE [LARGE SCALE GENOMIC DNA]</scope>
    <source>
        <strain evidence="4 5">SJW1-29</strain>
    </source>
</reference>
<dbReference type="InterPro" id="IPR050640">
    <property type="entry name" value="Bact_2-comp_sensor_kinase"/>
</dbReference>
<keyword evidence="1" id="KW-0472">Membrane</keyword>
<sequence length="1011" mass="115588">MAGKMSAYIPVFGVWLLGLLMGLGSQTEAQERPPRFEFGHIREQDGLSSRKIHYLLHDREGYLWIATNTGLNRFDGTHFVQFRHQRNNPHSLLNNQVYALCEDKQGRIWATFENGVSCYDKATGRFEHITSVGNKALGICKNIRCDRAGNIWFTSRDLGLFGYTTKTGVVQYYPAYATDSTGGVRTLPNGLVEDPYRPGFWMAEAHGMRYFDTVRRQFTTYMNNPRHSPVLNPNDVSALAVDGNHLLIADHTDSCIVVYDLRSQRILKRIRPDTPQDQVEFFVATIFVDRRHNLWVSTWGAKTFYIDSRTDRVTPLHHAKSEPASLGADFILSGWQQSDGTVWLGTANGLAYTNPERTLYDVYDLEALFPALTDERGIISYIEDPDGSWWLGTSIRGLLHYVPATNRLDVYRLPNKTSQYPWGMPVTGIEQCGNELLIGSDKAVYRFNMLTHQFKTIELHPAAQLVHLRTFRLIGNQYWVFGDGKQAFAYDLTRQQWKTYPIRSASTDPRFLVRQTLLDRRGNLWLDIFPEGFARFSPQRKEFIVTDTHQADYENTINSLAEDRDGSFLMATDMGGLVTYDPVRRRDTIRAENDAMTQSQSTAARPDGFGNTWVANLNLISVITAGKKQVLNFRLPINEYTTVYSACLFPMRNGHLLSAQKGHLVEFKPENLSPARRPELVLLNRLRLNDSTLLLHGQTSPIRLKSDDNSFMIEFSTLAVSVNQQYRYKLEGYDDDWKESGTQTNAVYTKLPGGDYIFRVEAIAGDLRGRETTLGVHVATAFYNTRWFQALLVAIALALLYSLYRYRLRQSARLHHFQIQMTRLERDKAEIQYHNLINHLNPHFLFNSLTSLNSLILTKPKDASTFLRKLSVIYRYILQNKDSELVSLEAELTFAQNYIDLQTTRFGDGLHIRIDVTPDSLTRQIVPVTLQNLLENAIKHNIVSDDSPLNILIYTETDTLFVQNSLQRKSFVETSNKQGLNSLKSLYRYLSPRGVTVDETATEFRVSVPLL</sequence>
<feature type="domain" description="Two component regulator three Y" evidence="3">
    <location>
        <begin position="723"/>
        <end position="766"/>
    </location>
</feature>